<evidence type="ECO:0000313" key="1">
    <source>
        <dbReference type="EMBL" id="KAI0051121.1"/>
    </source>
</evidence>
<accession>A0ACB8S5F8</accession>
<gene>
    <name evidence="1" type="ORF">FA95DRAFT_1485968</name>
</gene>
<sequence length="97" mass="9941">MSAILLALVTRTVADACPASQPNHLCCRSLAPFSANSYVWTNICGITGVDPSTETASFCSELSPCPEGVTAACCQTLDSCSPGVDGPVGINCTQVEN</sequence>
<evidence type="ECO:0000313" key="2">
    <source>
        <dbReference type="Proteomes" id="UP000814033"/>
    </source>
</evidence>
<reference evidence="1" key="2">
    <citation type="journal article" date="2022" name="New Phytol.">
        <title>Evolutionary transition to the ectomycorrhizal habit in the genomes of a hyperdiverse lineage of mushroom-forming fungi.</title>
        <authorList>
            <person name="Looney B."/>
            <person name="Miyauchi S."/>
            <person name="Morin E."/>
            <person name="Drula E."/>
            <person name="Courty P.E."/>
            <person name="Kohler A."/>
            <person name="Kuo A."/>
            <person name="LaButti K."/>
            <person name="Pangilinan J."/>
            <person name="Lipzen A."/>
            <person name="Riley R."/>
            <person name="Andreopoulos W."/>
            <person name="He G."/>
            <person name="Johnson J."/>
            <person name="Nolan M."/>
            <person name="Tritt A."/>
            <person name="Barry K.W."/>
            <person name="Grigoriev I.V."/>
            <person name="Nagy L.G."/>
            <person name="Hibbett D."/>
            <person name="Henrissat B."/>
            <person name="Matheny P.B."/>
            <person name="Labbe J."/>
            <person name="Martin F.M."/>
        </authorList>
    </citation>
    <scope>NUCLEOTIDE SEQUENCE</scope>
    <source>
        <strain evidence="1">FP105234-sp</strain>
    </source>
</reference>
<dbReference type="EMBL" id="MU275855">
    <property type="protein sequence ID" value="KAI0051121.1"/>
    <property type="molecule type" value="Genomic_DNA"/>
</dbReference>
<name>A0ACB8S5F8_9AGAM</name>
<comment type="caution">
    <text evidence="1">The sequence shown here is derived from an EMBL/GenBank/DDBJ whole genome shotgun (WGS) entry which is preliminary data.</text>
</comment>
<organism evidence="1 2">
    <name type="scientific">Auriscalpium vulgare</name>
    <dbReference type="NCBI Taxonomy" id="40419"/>
    <lineage>
        <taxon>Eukaryota</taxon>
        <taxon>Fungi</taxon>
        <taxon>Dikarya</taxon>
        <taxon>Basidiomycota</taxon>
        <taxon>Agaricomycotina</taxon>
        <taxon>Agaricomycetes</taxon>
        <taxon>Russulales</taxon>
        <taxon>Auriscalpiaceae</taxon>
        <taxon>Auriscalpium</taxon>
    </lineage>
</organism>
<protein>
    <submittedName>
        <fullName evidence="1">Uncharacterized protein</fullName>
    </submittedName>
</protein>
<proteinExistence type="predicted"/>
<reference evidence="1" key="1">
    <citation type="submission" date="2021-02" db="EMBL/GenBank/DDBJ databases">
        <authorList>
            <consortium name="DOE Joint Genome Institute"/>
            <person name="Ahrendt S."/>
            <person name="Looney B.P."/>
            <person name="Miyauchi S."/>
            <person name="Morin E."/>
            <person name="Drula E."/>
            <person name="Courty P.E."/>
            <person name="Chicoki N."/>
            <person name="Fauchery L."/>
            <person name="Kohler A."/>
            <person name="Kuo A."/>
            <person name="Labutti K."/>
            <person name="Pangilinan J."/>
            <person name="Lipzen A."/>
            <person name="Riley R."/>
            <person name="Andreopoulos W."/>
            <person name="He G."/>
            <person name="Johnson J."/>
            <person name="Barry K.W."/>
            <person name="Grigoriev I.V."/>
            <person name="Nagy L."/>
            <person name="Hibbett D."/>
            <person name="Henrissat B."/>
            <person name="Matheny P.B."/>
            <person name="Labbe J."/>
            <person name="Martin F."/>
        </authorList>
    </citation>
    <scope>NUCLEOTIDE SEQUENCE</scope>
    <source>
        <strain evidence="1">FP105234-sp</strain>
    </source>
</reference>
<dbReference type="Proteomes" id="UP000814033">
    <property type="component" value="Unassembled WGS sequence"/>
</dbReference>
<keyword evidence="2" id="KW-1185">Reference proteome</keyword>